<evidence type="ECO:0000313" key="4">
    <source>
        <dbReference type="EMBL" id="TVY99694.1"/>
    </source>
</evidence>
<feature type="region of interest" description="Disordered" evidence="1">
    <location>
        <begin position="1"/>
        <end position="24"/>
    </location>
</feature>
<dbReference type="AlphaFoldDB" id="A0A6P2BMA5"/>
<feature type="region of interest" description="Disordered" evidence="1">
    <location>
        <begin position="37"/>
        <end position="61"/>
    </location>
</feature>
<keyword evidence="2" id="KW-1133">Transmembrane helix</keyword>
<dbReference type="Proteomes" id="UP000460272">
    <property type="component" value="Unassembled WGS sequence"/>
</dbReference>
<dbReference type="InterPro" id="IPR001173">
    <property type="entry name" value="Glyco_trans_2-like"/>
</dbReference>
<dbReference type="Gene3D" id="3.90.550.10">
    <property type="entry name" value="Spore Coat Polysaccharide Biosynthesis Protein SpsA, Chain A"/>
    <property type="match status" value="1"/>
</dbReference>
<evidence type="ECO:0000259" key="3">
    <source>
        <dbReference type="Pfam" id="PF00535"/>
    </source>
</evidence>
<keyword evidence="2" id="KW-0812">Transmembrane</keyword>
<keyword evidence="5" id="KW-1185">Reference proteome</keyword>
<dbReference type="Pfam" id="PF00535">
    <property type="entry name" value="Glycos_transf_2"/>
    <property type="match status" value="1"/>
</dbReference>
<dbReference type="PANTHER" id="PTHR43685">
    <property type="entry name" value="GLYCOSYLTRANSFERASE"/>
    <property type="match status" value="1"/>
</dbReference>
<proteinExistence type="predicted"/>
<keyword evidence="4" id="KW-0808">Transferase</keyword>
<feature type="transmembrane region" description="Helical" evidence="2">
    <location>
        <begin position="339"/>
        <end position="361"/>
    </location>
</feature>
<evidence type="ECO:0000313" key="5">
    <source>
        <dbReference type="Proteomes" id="UP000460272"/>
    </source>
</evidence>
<dbReference type="InterPro" id="IPR050834">
    <property type="entry name" value="Glycosyltransf_2"/>
</dbReference>
<organism evidence="4 5">
    <name type="scientific">Trebonia kvetii</name>
    <dbReference type="NCBI Taxonomy" id="2480626"/>
    <lineage>
        <taxon>Bacteria</taxon>
        <taxon>Bacillati</taxon>
        <taxon>Actinomycetota</taxon>
        <taxon>Actinomycetes</taxon>
        <taxon>Streptosporangiales</taxon>
        <taxon>Treboniaceae</taxon>
        <taxon>Trebonia</taxon>
    </lineage>
</organism>
<keyword evidence="2" id="KW-0472">Membrane</keyword>
<comment type="caution">
    <text evidence="4">The sequence shown here is derived from an EMBL/GenBank/DDBJ whole genome shotgun (WGS) entry which is preliminary data.</text>
</comment>
<feature type="compositionally biased region" description="Basic and acidic residues" evidence="1">
    <location>
        <begin position="38"/>
        <end position="58"/>
    </location>
</feature>
<dbReference type="CDD" id="cd02525">
    <property type="entry name" value="Succinoglycan_BP_ExoA"/>
    <property type="match status" value="1"/>
</dbReference>
<sequence length="404" mass="43055">MARSAIVSARPHRTESLGATPSPAWPPKLLTVTGVIGRDQDRHPERERLAPHADHDSAGEPAVLPAVSVVMPVLNEERHLAESVAAVLGQEYPGGFELVLALGPSKDRTDAIARELAADDDRITVVPNPSGQIATAMNAAVKTARHDIITRIDAHSMLPDGYLRTAVRALMETGAADVGGWMAAEGITPFQQAVAWAMTSSFGMGAAANHTSGDAGPADTVYLGVYQRKAIERAGGYDETMLIAEDWELNYRIRAAGGLIWFTPDLKVTYRPRATLGTLAKQQFRYGRWRRVVARRYPETVNSRYLAPAVATALNAAGLAVGLAGVIGGGAGAPEPVRYLSLGFVIPAVYLAGVSGVAALFARDVSVSVRARVPLVLAAMHTCWGAGFLTSPKRLARRHARARH</sequence>
<dbReference type="InterPro" id="IPR029044">
    <property type="entry name" value="Nucleotide-diphossugar_trans"/>
</dbReference>
<gene>
    <name evidence="4" type="ORF">EAS64_41320</name>
</gene>
<accession>A0A6P2BMA5</accession>
<feature type="domain" description="Glycosyltransferase 2-like" evidence="3">
    <location>
        <begin position="68"/>
        <end position="232"/>
    </location>
</feature>
<feature type="transmembrane region" description="Helical" evidence="2">
    <location>
        <begin position="305"/>
        <end position="327"/>
    </location>
</feature>
<reference evidence="4 5" key="1">
    <citation type="submission" date="2018-11" db="EMBL/GenBank/DDBJ databases">
        <title>Trebonia kvetii gen.nov., sp.nov., a novel acidophilic actinobacterium, and proposal of the new actinobacterial family Treboniaceae fam. nov.</title>
        <authorList>
            <person name="Rapoport D."/>
            <person name="Sagova-Mareckova M."/>
            <person name="Sedlacek I."/>
            <person name="Provaznik J."/>
            <person name="Kralova S."/>
            <person name="Pavlinic D."/>
            <person name="Benes V."/>
            <person name="Kopecky J."/>
        </authorList>
    </citation>
    <scope>NUCLEOTIDE SEQUENCE [LARGE SCALE GENOMIC DNA]</scope>
    <source>
        <strain evidence="4 5">15Tr583</strain>
    </source>
</reference>
<name>A0A6P2BMA5_9ACTN</name>
<evidence type="ECO:0000256" key="1">
    <source>
        <dbReference type="SAM" id="MobiDB-lite"/>
    </source>
</evidence>
<dbReference type="PANTHER" id="PTHR43685:SF14">
    <property type="entry name" value="GLYCOSYLTRANSFERASE 2-LIKE DOMAIN-CONTAINING PROTEIN"/>
    <property type="match status" value="1"/>
</dbReference>
<evidence type="ECO:0000256" key="2">
    <source>
        <dbReference type="SAM" id="Phobius"/>
    </source>
</evidence>
<dbReference type="SUPFAM" id="SSF53448">
    <property type="entry name" value="Nucleotide-diphospho-sugar transferases"/>
    <property type="match status" value="1"/>
</dbReference>
<dbReference type="GO" id="GO:0016740">
    <property type="term" value="F:transferase activity"/>
    <property type="evidence" value="ECO:0007669"/>
    <property type="project" value="UniProtKB-KW"/>
</dbReference>
<dbReference type="OrthoDB" id="1757142at2"/>
<protein>
    <submittedName>
        <fullName evidence="4">Glycosyltransferase family 2 protein</fullName>
    </submittedName>
</protein>
<dbReference type="EMBL" id="RPFW01000012">
    <property type="protein sequence ID" value="TVY99694.1"/>
    <property type="molecule type" value="Genomic_DNA"/>
</dbReference>